<evidence type="ECO:0000259" key="10">
    <source>
        <dbReference type="PROSITE" id="PS50109"/>
    </source>
</evidence>
<dbReference type="SUPFAM" id="SSF47384">
    <property type="entry name" value="Homodimeric domain of signal transducing histidine kinase"/>
    <property type="match status" value="1"/>
</dbReference>
<evidence type="ECO:0000256" key="9">
    <source>
        <dbReference type="SAM" id="MobiDB-lite"/>
    </source>
</evidence>
<comment type="catalytic activity">
    <reaction evidence="1">
        <text>ATP + protein L-histidine = ADP + protein N-phospho-L-histidine.</text>
        <dbReference type="EC" id="2.7.13.3"/>
    </reaction>
</comment>
<evidence type="ECO:0000256" key="7">
    <source>
        <dbReference type="ARBA" id="ARBA00022840"/>
    </source>
</evidence>
<keyword evidence="7" id="KW-0067">ATP-binding</keyword>
<name>A0A2U8VP45_9HYPH</name>
<dbReference type="GO" id="GO:0005524">
    <property type="term" value="F:ATP binding"/>
    <property type="evidence" value="ECO:0007669"/>
    <property type="project" value="UniProtKB-KW"/>
</dbReference>
<dbReference type="Gene3D" id="3.30.450.20">
    <property type="entry name" value="PAS domain"/>
    <property type="match status" value="1"/>
</dbReference>
<dbReference type="InterPro" id="IPR000700">
    <property type="entry name" value="PAS-assoc_C"/>
</dbReference>
<sequence length="438" mass="47599">MGSPPAGPGVSHGRRRRHDGTPADSPVSRSPPDPSGWDAATLSAIPAWPPTRTLPDSSCRARHGKDSRDMPQPRTDPRDRHFAGTLIDQTVYMLDPNGRIISWNAVARRLDGLADDEVVGSHFSRLYTEAEREAGVPVRVLEQAAREGRSEREGWRVRGGGRRIWVHALVSPMRDREDALVGFVKVTRDITRQREMLLQAHRMEAVGHLTAGLVHDFNNLLAVLLASLQRLRPSVKDEGNATDLLDTAVQVAQRGAALTRRMLAFARRREQAPEPVDVSALISDLLPMLRQAAGPLARVETRCPVPIAEALADPSLLEMALLNLVINARDAMPDGGSVVISACEEAVPVQDGCGSVRCVCLTVADQGQGMDEATLARVMEPLFTTKAEGKGTGLGLPMIRDFAERSGGHFDLRSRPGEGTCAEIRLPVQVSDRPRGMV</sequence>
<evidence type="ECO:0000313" key="13">
    <source>
        <dbReference type="EMBL" id="AWN35201.1"/>
    </source>
</evidence>
<dbReference type="PANTHER" id="PTHR43065:SF49">
    <property type="entry name" value="HISTIDINE KINASE"/>
    <property type="match status" value="1"/>
</dbReference>
<keyword evidence="4" id="KW-0808">Transferase</keyword>
<dbReference type="Pfam" id="PF00512">
    <property type="entry name" value="HisKA"/>
    <property type="match status" value="1"/>
</dbReference>
<dbReference type="OrthoDB" id="9805722at2"/>
<dbReference type="PANTHER" id="PTHR43065">
    <property type="entry name" value="SENSOR HISTIDINE KINASE"/>
    <property type="match status" value="1"/>
</dbReference>
<feature type="region of interest" description="Disordered" evidence="9">
    <location>
        <begin position="1"/>
        <end position="80"/>
    </location>
</feature>
<dbReference type="EMBL" id="CP029551">
    <property type="protein sequence ID" value="AWN35201.1"/>
    <property type="molecule type" value="Genomic_DNA"/>
</dbReference>
<dbReference type="Pfam" id="PF00989">
    <property type="entry name" value="PAS"/>
    <property type="match status" value="1"/>
</dbReference>
<dbReference type="GO" id="GO:0000155">
    <property type="term" value="F:phosphorelay sensor kinase activity"/>
    <property type="evidence" value="ECO:0007669"/>
    <property type="project" value="InterPro"/>
</dbReference>
<dbReference type="Proteomes" id="UP000246058">
    <property type="component" value="Chromosome"/>
</dbReference>
<protein>
    <recommendedName>
        <fullName evidence="2">histidine kinase</fullName>
        <ecNumber evidence="2">2.7.13.3</ecNumber>
    </recommendedName>
</protein>
<evidence type="ECO:0000259" key="12">
    <source>
        <dbReference type="PROSITE" id="PS50113"/>
    </source>
</evidence>
<dbReference type="InterPro" id="IPR000014">
    <property type="entry name" value="PAS"/>
</dbReference>
<feature type="domain" description="Histidine kinase" evidence="10">
    <location>
        <begin position="212"/>
        <end position="430"/>
    </location>
</feature>
<dbReference type="InterPro" id="IPR036890">
    <property type="entry name" value="HATPase_C_sf"/>
</dbReference>
<dbReference type="Gene3D" id="3.30.565.10">
    <property type="entry name" value="Histidine kinase-like ATPase, C-terminal domain"/>
    <property type="match status" value="1"/>
</dbReference>
<evidence type="ECO:0000256" key="8">
    <source>
        <dbReference type="ARBA" id="ARBA00023012"/>
    </source>
</evidence>
<evidence type="ECO:0000256" key="3">
    <source>
        <dbReference type="ARBA" id="ARBA00022553"/>
    </source>
</evidence>
<evidence type="ECO:0000256" key="1">
    <source>
        <dbReference type="ARBA" id="ARBA00000085"/>
    </source>
</evidence>
<dbReference type="AlphaFoldDB" id="A0A2U8VP45"/>
<evidence type="ECO:0000259" key="11">
    <source>
        <dbReference type="PROSITE" id="PS50112"/>
    </source>
</evidence>
<dbReference type="InterPro" id="IPR005467">
    <property type="entry name" value="His_kinase_dom"/>
</dbReference>
<dbReference type="Pfam" id="PF02518">
    <property type="entry name" value="HATPase_c"/>
    <property type="match status" value="1"/>
</dbReference>
<accession>A0A2U8VP45</accession>
<dbReference type="KEGG" id="meti:DK427_05160"/>
<dbReference type="EC" id="2.7.13.3" evidence="2"/>
<keyword evidence="3" id="KW-0597">Phosphoprotein</keyword>
<dbReference type="PROSITE" id="PS50113">
    <property type="entry name" value="PAC"/>
    <property type="match status" value="1"/>
</dbReference>
<dbReference type="NCBIfam" id="TIGR00229">
    <property type="entry name" value="sensory_box"/>
    <property type="match status" value="1"/>
</dbReference>
<evidence type="ECO:0000256" key="2">
    <source>
        <dbReference type="ARBA" id="ARBA00012438"/>
    </source>
</evidence>
<gene>
    <name evidence="13" type="ORF">DK427_05160</name>
</gene>
<dbReference type="CDD" id="cd00130">
    <property type="entry name" value="PAS"/>
    <property type="match status" value="1"/>
</dbReference>
<organism evidence="13 14">
    <name type="scientific">Methylobacterium radiodurans</name>
    <dbReference type="NCBI Taxonomy" id="2202828"/>
    <lineage>
        <taxon>Bacteria</taxon>
        <taxon>Pseudomonadati</taxon>
        <taxon>Pseudomonadota</taxon>
        <taxon>Alphaproteobacteria</taxon>
        <taxon>Hyphomicrobiales</taxon>
        <taxon>Methylobacteriaceae</taxon>
        <taxon>Methylobacterium</taxon>
    </lineage>
</organism>
<dbReference type="SMART" id="SM00388">
    <property type="entry name" value="HisKA"/>
    <property type="match status" value="1"/>
</dbReference>
<dbReference type="SUPFAM" id="SSF55874">
    <property type="entry name" value="ATPase domain of HSP90 chaperone/DNA topoisomerase II/histidine kinase"/>
    <property type="match status" value="1"/>
</dbReference>
<dbReference type="InterPro" id="IPR004358">
    <property type="entry name" value="Sig_transdc_His_kin-like_C"/>
</dbReference>
<feature type="compositionally biased region" description="Basic and acidic residues" evidence="9">
    <location>
        <begin position="64"/>
        <end position="80"/>
    </location>
</feature>
<dbReference type="InterPro" id="IPR003594">
    <property type="entry name" value="HATPase_dom"/>
</dbReference>
<proteinExistence type="predicted"/>
<dbReference type="InterPro" id="IPR003661">
    <property type="entry name" value="HisK_dim/P_dom"/>
</dbReference>
<dbReference type="Gene3D" id="1.10.287.130">
    <property type="match status" value="1"/>
</dbReference>
<evidence type="ECO:0000256" key="5">
    <source>
        <dbReference type="ARBA" id="ARBA00022741"/>
    </source>
</evidence>
<keyword evidence="6" id="KW-0418">Kinase</keyword>
<reference evidence="13 14" key="1">
    <citation type="submission" date="2018-05" db="EMBL/GenBank/DDBJ databases">
        <title>Complete Genome Sequence of Methylobacterium sp. 17Sr1-43.</title>
        <authorList>
            <person name="Srinivasan S."/>
        </authorList>
    </citation>
    <scope>NUCLEOTIDE SEQUENCE [LARGE SCALE GENOMIC DNA]</scope>
    <source>
        <strain evidence="13 14">17Sr1-43</strain>
    </source>
</reference>
<dbReference type="InterPro" id="IPR035965">
    <property type="entry name" value="PAS-like_dom_sf"/>
</dbReference>
<dbReference type="PROSITE" id="PS50112">
    <property type="entry name" value="PAS"/>
    <property type="match status" value="1"/>
</dbReference>
<dbReference type="PROSITE" id="PS50109">
    <property type="entry name" value="HIS_KIN"/>
    <property type="match status" value="1"/>
</dbReference>
<dbReference type="InterPro" id="IPR036097">
    <property type="entry name" value="HisK_dim/P_sf"/>
</dbReference>
<dbReference type="PRINTS" id="PR00344">
    <property type="entry name" value="BCTRLSENSOR"/>
</dbReference>
<dbReference type="SUPFAM" id="SSF55785">
    <property type="entry name" value="PYP-like sensor domain (PAS domain)"/>
    <property type="match status" value="1"/>
</dbReference>
<dbReference type="GO" id="GO:0006355">
    <property type="term" value="P:regulation of DNA-templated transcription"/>
    <property type="evidence" value="ECO:0007669"/>
    <property type="project" value="InterPro"/>
</dbReference>
<evidence type="ECO:0000256" key="6">
    <source>
        <dbReference type="ARBA" id="ARBA00022777"/>
    </source>
</evidence>
<feature type="domain" description="PAC" evidence="12">
    <location>
        <begin position="150"/>
        <end position="202"/>
    </location>
</feature>
<dbReference type="InterPro" id="IPR013767">
    <property type="entry name" value="PAS_fold"/>
</dbReference>
<feature type="domain" description="PAS" evidence="11">
    <location>
        <begin position="91"/>
        <end position="148"/>
    </location>
</feature>
<dbReference type="SMART" id="SM00387">
    <property type="entry name" value="HATPase_c"/>
    <property type="match status" value="1"/>
</dbReference>
<evidence type="ECO:0000256" key="4">
    <source>
        <dbReference type="ARBA" id="ARBA00022679"/>
    </source>
</evidence>
<evidence type="ECO:0000313" key="14">
    <source>
        <dbReference type="Proteomes" id="UP000246058"/>
    </source>
</evidence>
<keyword evidence="8" id="KW-0902">Two-component regulatory system</keyword>
<keyword evidence="14" id="KW-1185">Reference proteome</keyword>
<keyword evidence="5" id="KW-0547">Nucleotide-binding</keyword>